<dbReference type="KEGG" id="dgi:Desgi_2272"/>
<reference evidence="1 2" key="1">
    <citation type="submission" date="2012-01" db="EMBL/GenBank/DDBJ databases">
        <title>Complete sequence of Desulfotomaculum gibsoniae DSM 7213.</title>
        <authorList>
            <consortium name="US DOE Joint Genome Institute"/>
            <person name="Lucas S."/>
            <person name="Han J."/>
            <person name="Lapidus A."/>
            <person name="Cheng J.-F."/>
            <person name="Goodwin L."/>
            <person name="Pitluck S."/>
            <person name="Peters L."/>
            <person name="Ovchinnikova G."/>
            <person name="Teshima H."/>
            <person name="Detter J.C."/>
            <person name="Han C."/>
            <person name="Tapia R."/>
            <person name="Land M."/>
            <person name="Hauser L."/>
            <person name="Kyrpides N."/>
            <person name="Ivanova N."/>
            <person name="Pagani I."/>
            <person name="Parshina S."/>
            <person name="Plugge C."/>
            <person name="Muyzer G."/>
            <person name="Kuever J."/>
            <person name="Ivanova A."/>
            <person name="Nazina T."/>
            <person name="Klenk H.-P."/>
            <person name="Brambilla E."/>
            <person name="Spring S."/>
            <person name="Stams A.F."/>
            <person name="Woyke T."/>
        </authorList>
    </citation>
    <scope>NUCLEOTIDE SEQUENCE [LARGE SCALE GENOMIC DNA]</scope>
    <source>
        <strain evidence="1 2">DSM 7213</strain>
    </source>
</reference>
<gene>
    <name evidence="1" type="ORF">Desgi_2272</name>
</gene>
<protein>
    <submittedName>
        <fullName evidence="1">Uncharacterized protein</fullName>
    </submittedName>
</protein>
<proteinExistence type="predicted"/>
<dbReference type="eggNOG" id="COG1344">
    <property type="taxonomic scope" value="Bacteria"/>
</dbReference>
<dbReference type="Proteomes" id="UP000013520">
    <property type="component" value="Chromosome"/>
</dbReference>
<evidence type="ECO:0000313" key="1">
    <source>
        <dbReference type="EMBL" id="AGL01695.1"/>
    </source>
</evidence>
<dbReference type="STRING" id="767817.Desgi_2272"/>
<dbReference type="SUPFAM" id="SSF64518">
    <property type="entry name" value="Phase 1 flagellin"/>
    <property type="match status" value="1"/>
</dbReference>
<dbReference type="AlphaFoldDB" id="R4KMD6"/>
<name>R4KMD6_9FIRM</name>
<evidence type="ECO:0000313" key="2">
    <source>
        <dbReference type="Proteomes" id="UP000013520"/>
    </source>
</evidence>
<organism evidence="1 2">
    <name type="scientific">Desulfoscipio gibsoniae DSM 7213</name>
    <dbReference type="NCBI Taxonomy" id="767817"/>
    <lineage>
        <taxon>Bacteria</taxon>
        <taxon>Bacillati</taxon>
        <taxon>Bacillota</taxon>
        <taxon>Clostridia</taxon>
        <taxon>Eubacteriales</taxon>
        <taxon>Desulfallaceae</taxon>
        <taxon>Desulfoscipio</taxon>
    </lineage>
</organism>
<accession>R4KMD6</accession>
<dbReference type="HOGENOM" id="CLU_2681691_0_0_9"/>
<dbReference type="EMBL" id="CP003273">
    <property type="protein sequence ID" value="AGL01695.1"/>
    <property type="molecule type" value="Genomic_DNA"/>
</dbReference>
<sequence>MIYTDVTKKTIELADTCLYPSNLFPRRTTTMIINHNIAALTAYRNMTIAGNMVTRAIEKLSSGLRSTCGSNCNG</sequence>
<keyword evidence="2" id="KW-1185">Reference proteome</keyword>